<dbReference type="InterPro" id="IPR008948">
    <property type="entry name" value="L-Aspartase-like"/>
</dbReference>
<evidence type="ECO:0000256" key="2">
    <source>
        <dbReference type="ARBA" id="ARBA00022571"/>
    </source>
</evidence>
<dbReference type="EMBL" id="DVGD01000248">
    <property type="protein sequence ID" value="HIR10252.1"/>
    <property type="molecule type" value="Genomic_DNA"/>
</dbReference>
<accession>A0A9D1A8H9</accession>
<name>A0A9D1A8H9_9FIRM</name>
<comment type="caution">
    <text evidence="6">The sequence shown here is derived from an EMBL/GenBank/DDBJ whole genome shotgun (WGS) entry which is preliminary data.</text>
</comment>
<dbReference type="Gene3D" id="1.20.200.10">
    <property type="entry name" value="Fumarase/aspartase (Central domain)"/>
    <property type="match status" value="1"/>
</dbReference>
<dbReference type="PANTHER" id="PTHR43814:SF1">
    <property type="entry name" value="ARGININOSUCCINATE LYASE"/>
    <property type="match status" value="1"/>
</dbReference>
<keyword evidence="3" id="KW-0028">Amino-acid biosynthesis</keyword>
<dbReference type="Proteomes" id="UP000824258">
    <property type="component" value="Unassembled WGS sequence"/>
</dbReference>
<evidence type="ECO:0000313" key="6">
    <source>
        <dbReference type="EMBL" id="HIR10252.1"/>
    </source>
</evidence>
<evidence type="ECO:0000256" key="4">
    <source>
        <dbReference type="ARBA" id="ARBA00023239"/>
    </source>
</evidence>
<gene>
    <name evidence="6" type="ORF">IAA70_07590</name>
</gene>
<evidence type="ECO:0000256" key="1">
    <source>
        <dbReference type="ARBA" id="ARBA00012338"/>
    </source>
</evidence>
<evidence type="ECO:0000313" key="7">
    <source>
        <dbReference type="Proteomes" id="UP000824258"/>
    </source>
</evidence>
<dbReference type="Pfam" id="PF14698">
    <property type="entry name" value="ASL_C2"/>
    <property type="match status" value="1"/>
</dbReference>
<dbReference type="InterPro" id="IPR029419">
    <property type="entry name" value="Arg_succ_lyase_C"/>
</dbReference>
<keyword evidence="4 6" id="KW-0456">Lyase</keyword>
<dbReference type="EC" id="4.3.2.1" evidence="1"/>
<dbReference type="FunFam" id="1.10.40.30:FF:000001">
    <property type="entry name" value="Argininosuccinate lyase"/>
    <property type="match status" value="1"/>
</dbReference>
<dbReference type="SUPFAM" id="SSF48557">
    <property type="entry name" value="L-aspartase-like"/>
    <property type="match status" value="1"/>
</dbReference>
<dbReference type="GO" id="GO:0004056">
    <property type="term" value="F:argininosuccinate lyase activity"/>
    <property type="evidence" value="ECO:0007669"/>
    <property type="project" value="UniProtKB-EC"/>
</dbReference>
<sequence>ELVRGKTGRVYGSLVSLLTTMKSLPLAYNKDMQEDKEPVFDAVDTVKQCLPVFTAMLETMRVLPENMLAAAKKGFINATDCADYLTKKGVPFRDAYKAVGQLVYACTAAGKTLEELTLEELQAAHPLFEADVYEAIDLHTCVSQRNSYGGPSVAGTTKQLELINTFLKEREGD</sequence>
<keyword evidence="2" id="KW-0055">Arginine biosynthesis</keyword>
<dbReference type="PANTHER" id="PTHR43814">
    <property type="entry name" value="ARGININOSUCCINATE LYASE"/>
    <property type="match status" value="1"/>
</dbReference>
<protein>
    <recommendedName>
        <fullName evidence="1">argininosuccinate lyase</fullName>
        <ecNumber evidence="1">4.3.2.1</ecNumber>
    </recommendedName>
</protein>
<dbReference type="AlphaFoldDB" id="A0A9D1A8H9"/>
<feature type="non-terminal residue" evidence="6">
    <location>
        <position position="1"/>
    </location>
</feature>
<dbReference type="GO" id="GO:0005829">
    <property type="term" value="C:cytosol"/>
    <property type="evidence" value="ECO:0007669"/>
    <property type="project" value="TreeGrafter"/>
</dbReference>
<evidence type="ECO:0000259" key="5">
    <source>
        <dbReference type="Pfam" id="PF14698"/>
    </source>
</evidence>
<feature type="domain" description="Argininosuccinate lyase C-terminal" evidence="5">
    <location>
        <begin position="75"/>
        <end position="142"/>
    </location>
</feature>
<dbReference type="Gene3D" id="1.10.40.30">
    <property type="entry name" value="Fumarase/aspartase (C-terminal domain)"/>
    <property type="match status" value="1"/>
</dbReference>
<evidence type="ECO:0000256" key="3">
    <source>
        <dbReference type="ARBA" id="ARBA00022605"/>
    </source>
</evidence>
<organism evidence="6 7">
    <name type="scientific">Candidatus Avoscillospira stercoripullorum</name>
    <dbReference type="NCBI Taxonomy" id="2840709"/>
    <lineage>
        <taxon>Bacteria</taxon>
        <taxon>Bacillati</taxon>
        <taxon>Bacillota</taxon>
        <taxon>Clostridia</taxon>
        <taxon>Eubacteriales</taxon>
        <taxon>Oscillospiraceae</taxon>
        <taxon>Oscillospiraceae incertae sedis</taxon>
        <taxon>Candidatus Avoscillospira</taxon>
    </lineage>
</organism>
<proteinExistence type="predicted"/>
<reference evidence="6" key="2">
    <citation type="journal article" date="2021" name="PeerJ">
        <title>Extensive microbial diversity within the chicken gut microbiome revealed by metagenomics and culture.</title>
        <authorList>
            <person name="Gilroy R."/>
            <person name="Ravi A."/>
            <person name="Getino M."/>
            <person name="Pursley I."/>
            <person name="Horton D.L."/>
            <person name="Alikhan N.F."/>
            <person name="Baker D."/>
            <person name="Gharbi K."/>
            <person name="Hall N."/>
            <person name="Watson M."/>
            <person name="Adriaenssens E.M."/>
            <person name="Foster-Nyarko E."/>
            <person name="Jarju S."/>
            <person name="Secka A."/>
            <person name="Antonio M."/>
            <person name="Oren A."/>
            <person name="Chaudhuri R.R."/>
            <person name="La Ragione R."/>
            <person name="Hildebrand F."/>
            <person name="Pallen M.J."/>
        </authorList>
    </citation>
    <scope>NUCLEOTIDE SEQUENCE</scope>
    <source>
        <strain evidence="6">ChiHjej9B8-7071</strain>
    </source>
</reference>
<reference evidence="6" key="1">
    <citation type="submission" date="2020-10" db="EMBL/GenBank/DDBJ databases">
        <authorList>
            <person name="Gilroy R."/>
        </authorList>
    </citation>
    <scope>NUCLEOTIDE SEQUENCE</scope>
    <source>
        <strain evidence="6">ChiHjej9B8-7071</strain>
    </source>
</reference>
<dbReference type="GO" id="GO:0042450">
    <property type="term" value="P:L-arginine biosynthetic process via ornithine"/>
    <property type="evidence" value="ECO:0007669"/>
    <property type="project" value="InterPro"/>
</dbReference>
<dbReference type="InterPro" id="IPR009049">
    <property type="entry name" value="Argininosuccinate_lyase"/>
</dbReference>